<dbReference type="InterPro" id="IPR040177">
    <property type="entry name" value="SLC30A9"/>
</dbReference>
<evidence type="ECO:0000313" key="8">
    <source>
        <dbReference type="EMBL" id="TWI96789.1"/>
    </source>
</evidence>
<feature type="transmembrane region" description="Helical" evidence="6">
    <location>
        <begin position="155"/>
        <end position="178"/>
    </location>
</feature>
<dbReference type="GO" id="GO:0016020">
    <property type="term" value="C:membrane"/>
    <property type="evidence" value="ECO:0007669"/>
    <property type="project" value="UniProtKB-SubCell"/>
</dbReference>
<dbReference type="EMBL" id="VLLI01000012">
    <property type="protein sequence ID" value="TWI96789.1"/>
    <property type="molecule type" value="Genomic_DNA"/>
</dbReference>
<protein>
    <submittedName>
        <fullName evidence="8">Cation diffusion facilitator family transporter</fullName>
    </submittedName>
</protein>
<dbReference type="NCBIfam" id="TIGR01297">
    <property type="entry name" value="CDF"/>
    <property type="match status" value="1"/>
</dbReference>
<dbReference type="Proteomes" id="UP000317010">
    <property type="component" value="Unassembled WGS sequence"/>
</dbReference>
<evidence type="ECO:0000256" key="1">
    <source>
        <dbReference type="ARBA" id="ARBA00004141"/>
    </source>
</evidence>
<dbReference type="GO" id="GO:0008324">
    <property type="term" value="F:monoatomic cation transmembrane transporter activity"/>
    <property type="evidence" value="ECO:0007669"/>
    <property type="project" value="InterPro"/>
</dbReference>
<feature type="transmembrane region" description="Helical" evidence="6">
    <location>
        <begin position="5"/>
        <end position="27"/>
    </location>
</feature>
<name>A0A562TT42_9SPHI</name>
<organism evidence="8 9">
    <name type="scientific">Mucilaginibacter frigoritolerans</name>
    <dbReference type="NCBI Taxonomy" id="652788"/>
    <lineage>
        <taxon>Bacteria</taxon>
        <taxon>Pseudomonadati</taxon>
        <taxon>Bacteroidota</taxon>
        <taxon>Sphingobacteriia</taxon>
        <taxon>Sphingobacteriales</taxon>
        <taxon>Sphingobacteriaceae</taxon>
        <taxon>Mucilaginibacter</taxon>
    </lineage>
</organism>
<gene>
    <name evidence="8" type="ORF">JN11_03901</name>
</gene>
<evidence type="ECO:0000256" key="6">
    <source>
        <dbReference type="SAM" id="Phobius"/>
    </source>
</evidence>
<feature type="transmembrane region" description="Helical" evidence="6">
    <location>
        <begin position="190"/>
        <end position="207"/>
    </location>
</feature>
<accession>A0A562TT42</accession>
<feature type="domain" description="Cation efflux protein transmembrane" evidence="7">
    <location>
        <begin position="7"/>
        <end position="215"/>
    </location>
</feature>
<evidence type="ECO:0000256" key="3">
    <source>
        <dbReference type="ARBA" id="ARBA00022692"/>
    </source>
</evidence>
<evidence type="ECO:0000259" key="7">
    <source>
        <dbReference type="Pfam" id="PF01545"/>
    </source>
</evidence>
<feature type="transmembrane region" description="Helical" evidence="6">
    <location>
        <begin position="114"/>
        <end position="134"/>
    </location>
</feature>
<keyword evidence="4 6" id="KW-1133">Transmembrane helix</keyword>
<keyword evidence="3 6" id="KW-0812">Transmembrane</keyword>
<dbReference type="OrthoDB" id="9806522at2"/>
<evidence type="ECO:0000313" key="9">
    <source>
        <dbReference type="Proteomes" id="UP000317010"/>
    </source>
</evidence>
<dbReference type="RefSeq" id="WP_144915146.1">
    <property type="nucleotide sequence ID" value="NZ_VLLI01000012.1"/>
</dbReference>
<evidence type="ECO:0000256" key="2">
    <source>
        <dbReference type="ARBA" id="ARBA00022448"/>
    </source>
</evidence>
<comment type="caution">
    <text evidence="8">The sequence shown here is derived from an EMBL/GenBank/DDBJ whole genome shotgun (WGS) entry which is preliminary data.</text>
</comment>
<keyword evidence="5 6" id="KW-0472">Membrane</keyword>
<feature type="transmembrane region" description="Helical" evidence="6">
    <location>
        <begin position="73"/>
        <end position="94"/>
    </location>
</feature>
<dbReference type="AlphaFoldDB" id="A0A562TT42"/>
<feature type="transmembrane region" description="Helical" evidence="6">
    <location>
        <begin position="33"/>
        <end position="52"/>
    </location>
</feature>
<dbReference type="InterPro" id="IPR027469">
    <property type="entry name" value="Cation_efflux_TMD_sf"/>
</dbReference>
<dbReference type="Pfam" id="PF01545">
    <property type="entry name" value="Cation_efflux"/>
    <property type="match status" value="1"/>
</dbReference>
<keyword evidence="9" id="KW-1185">Reference proteome</keyword>
<evidence type="ECO:0000256" key="4">
    <source>
        <dbReference type="ARBA" id="ARBA00022989"/>
    </source>
</evidence>
<proteinExistence type="predicted"/>
<dbReference type="InterPro" id="IPR002524">
    <property type="entry name" value="Cation_efflux"/>
</dbReference>
<dbReference type="InterPro" id="IPR058533">
    <property type="entry name" value="Cation_efflux_TM"/>
</dbReference>
<keyword evidence="2" id="KW-0813">Transport</keyword>
<evidence type="ECO:0000256" key="5">
    <source>
        <dbReference type="ARBA" id="ARBA00023136"/>
    </source>
</evidence>
<reference evidence="8 9" key="1">
    <citation type="submission" date="2019-07" db="EMBL/GenBank/DDBJ databases">
        <title>Genomic Encyclopedia of Archaeal and Bacterial Type Strains, Phase II (KMG-II): from individual species to whole genera.</title>
        <authorList>
            <person name="Goeker M."/>
        </authorList>
    </citation>
    <scope>NUCLEOTIDE SEQUENCE [LARGE SCALE GENOMIC DNA]</scope>
    <source>
        <strain evidence="8 9">ATCC BAA-1854</strain>
    </source>
</reference>
<dbReference type="GO" id="GO:0006829">
    <property type="term" value="P:zinc ion transport"/>
    <property type="evidence" value="ECO:0007669"/>
    <property type="project" value="InterPro"/>
</dbReference>
<dbReference type="SUPFAM" id="SSF161111">
    <property type="entry name" value="Cation efflux protein transmembrane domain-like"/>
    <property type="match status" value="1"/>
</dbReference>
<comment type="subcellular location">
    <subcellularLocation>
        <location evidence="1">Membrane</location>
        <topology evidence="1">Multi-pass membrane protein</topology>
    </subcellularLocation>
</comment>
<dbReference type="PANTHER" id="PTHR13414">
    <property type="entry name" value="HUEL-CATION TRANSPORTER"/>
    <property type="match status" value="1"/>
</dbReference>
<dbReference type="PANTHER" id="PTHR13414:SF9">
    <property type="entry name" value="PROTON-COUPLED ZINC ANTIPORTER SLC30A9, MITOCHONDRIAL"/>
    <property type="match status" value="1"/>
</dbReference>
<dbReference type="Gene3D" id="1.20.1510.10">
    <property type="entry name" value="Cation efflux protein transmembrane domain"/>
    <property type="match status" value="1"/>
</dbReference>
<sequence length="298" mass="33382">MKSRVFLYISLGVDISIAILKFIAAAFTGSSSMLSEGIHSVIDAVSQLLLIWGVKASTRQPDKTRPFGYGKELYFWSFIVSLVIFVVGGCISFYEGFLRFEHPDMIGNPVWNYAILLLAFIFNTISLVSALKAFNKERGRSFFWNAIIRSKDPSTFIVMLGDVGDLVGLVIAFLGIFLGRLFHNNYFDGIASMLIGTVLLIIAGLLLRESKSLLMGETIGRKNLHKIVLLTEADTAVIKVKKHFSMYMGPEEVLLHINTVFEDNLTTKQITDAIERITKSIQTEFPRIKQIFIEPVAK</sequence>